<gene>
    <name evidence="1" type="ORF">MOBUDSM44075_04317</name>
</gene>
<proteinExistence type="predicted"/>
<organism evidence="1 2">
    <name type="scientific">Mycolicibacterium obuense</name>
    <dbReference type="NCBI Taxonomy" id="1807"/>
    <lineage>
        <taxon>Bacteria</taxon>
        <taxon>Bacillati</taxon>
        <taxon>Actinomycetota</taxon>
        <taxon>Actinomycetes</taxon>
        <taxon>Mycobacteriales</taxon>
        <taxon>Mycobacteriaceae</taxon>
        <taxon>Mycolicibacterium</taxon>
    </lineage>
</organism>
<name>A0A0J6VH20_9MYCO</name>
<evidence type="ECO:0000313" key="1">
    <source>
        <dbReference type="EMBL" id="KMO68897.1"/>
    </source>
</evidence>
<accession>A0A0J6VH20</accession>
<evidence type="ECO:0000313" key="2">
    <source>
        <dbReference type="Proteomes" id="UP000036313"/>
    </source>
</evidence>
<dbReference type="Proteomes" id="UP000036313">
    <property type="component" value="Unassembled WGS sequence"/>
</dbReference>
<dbReference type="AlphaFoldDB" id="A0A0J6VH20"/>
<dbReference type="PATRIC" id="fig|1807.14.peg.4352"/>
<protein>
    <submittedName>
        <fullName evidence="1">Uncharacterized protein</fullName>
    </submittedName>
</protein>
<reference evidence="1 2" key="1">
    <citation type="journal article" date="2015" name="Genome Biol. Evol.">
        <title>Characterization of Three Mycobacterium spp. with Potential Use in Bioremediation by Genome Sequencing and Comparative Genomics.</title>
        <authorList>
            <person name="Das S."/>
            <person name="Pettersson B.M."/>
            <person name="Behra P.R."/>
            <person name="Ramesh M."/>
            <person name="Dasgupta S."/>
            <person name="Bhattacharya A."/>
            <person name="Kirsebom L.A."/>
        </authorList>
    </citation>
    <scope>NUCLEOTIDE SEQUENCE [LARGE SCALE GENOMIC DNA]</scope>
    <source>
        <strain evidence="1 2">DSM 44075</strain>
    </source>
</reference>
<dbReference type="EMBL" id="JYNU01000057">
    <property type="protein sequence ID" value="KMO68897.1"/>
    <property type="molecule type" value="Genomic_DNA"/>
</dbReference>
<comment type="caution">
    <text evidence="1">The sequence shown here is derived from an EMBL/GenBank/DDBJ whole genome shotgun (WGS) entry which is preliminary data.</text>
</comment>
<sequence length="65" mass="7421">MLNIELARARRVCEVTRDTEHWLSVVALSDALTAYYASDTRVYRAAQSVGITDEQWQVIKHGEVK</sequence>